<evidence type="ECO:0000313" key="2">
    <source>
        <dbReference type="EMBL" id="CAD8508248.1"/>
    </source>
</evidence>
<dbReference type="Gene3D" id="2.10.50.10">
    <property type="entry name" value="Tumor Necrosis Factor Receptor, subunit A, domain 2"/>
    <property type="match status" value="1"/>
</dbReference>
<accession>A0A7S0NEL9</accession>
<protein>
    <recommendedName>
        <fullName evidence="3">Tyrosine-protein kinase ephrin type A/B receptor-like domain-containing protein</fullName>
    </recommendedName>
</protein>
<sequence>MSGSSNPILLLASILVLAPTLFASSCPPGSFLPLHGVCTPCPTGTFSDSWDTRVWCSRCPVGYINLAPNSTSCPHCDVGFFRDAAASSCKPCGPGEYNMLLDGDRCEQCGSGTVVNGWMCS</sequence>
<name>A0A7S0NEL9_9CRYP</name>
<organism evidence="2">
    <name type="scientific">Hanusia phi</name>
    <dbReference type="NCBI Taxonomy" id="3032"/>
    <lineage>
        <taxon>Eukaryota</taxon>
        <taxon>Cryptophyceae</taxon>
        <taxon>Pyrenomonadales</taxon>
        <taxon>Geminigeraceae</taxon>
        <taxon>Hanusia</taxon>
    </lineage>
</organism>
<proteinExistence type="predicted"/>
<feature type="signal peptide" evidence="1">
    <location>
        <begin position="1"/>
        <end position="23"/>
    </location>
</feature>
<dbReference type="SUPFAM" id="SSF57184">
    <property type="entry name" value="Growth factor receptor domain"/>
    <property type="match status" value="1"/>
</dbReference>
<dbReference type="AlphaFoldDB" id="A0A7S0NEL9"/>
<gene>
    <name evidence="2" type="ORF">HPHI1048_LOCUS23563</name>
</gene>
<dbReference type="SMART" id="SM01411">
    <property type="entry name" value="Ephrin_rec_like"/>
    <property type="match status" value="2"/>
</dbReference>
<keyword evidence="1" id="KW-0732">Signal</keyword>
<feature type="chain" id="PRO_5031561371" description="Tyrosine-protein kinase ephrin type A/B receptor-like domain-containing protein" evidence="1">
    <location>
        <begin position="24"/>
        <end position="121"/>
    </location>
</feature>
<dbReference type="InterPro" id="IPR009030">
    <property type="entry name" value="Growth_fac_rcpt_cys_sf"/>
</dbReference>
<reference evidence="2" key="1">
    <citation type="submission" date="2021-01" db="EMBL/GenBank/DDBJ databases">
        <authorList>
            <person name="Corre E."/>
            <person name="Pelletier E."/>
            <person name="Niang G."/>
            <person name="Scheremetjew M."/>
            <person name="Finn R."/>
            <person name="Kale V."/>
            <person name="Holt S."/>
            <person name="Cochrane G."/>
            <person name="Meng A."/>
            <person name="Brown T."/>
            <person name="Cohen L."/>
        </authorList>
    </citation>
    <scope>NUCLEOTIDE SEQUENCE</scope>
    <source>
        <strain evidence="2">CCMP325</strain>
    </source>
</reference>
<dbReference type="EMBL" id="HBEO01034765">
    <property type="protein sequence ID" value="CAD8508248.1"/>
    <property type="molecule type" value="Transcribed_RNA"/>
</dbReference>
<evidence type="ECO:0000256" key="1">
    <source>
        <dbReference type="SAM" id="SignalP"/>
    </source>
</evidence>
<evidence type="ECO:0008006" key="3">
    <source>
        <dbReference type="Google" id="ProtNLM"/>
    </source>
</evidence>